<feature type="compositionally biased region" description="Basic and acidic residues" evidence="1">
    <location>
        <begin position="399"/>
        <end position="416"/>
    </location>
</feature>
<feature type="region of interest" description="Disordered" evidence="1">
    <location>
        <begin position="386"/>
        <end position="434"/>
    </location>
</feature>
<reference evidence="3" key="1">
    <citation type="journal article" date="2018" name="Nat. Microbiol.">
        <title>Leveraging single-cell genomics to expand the fungal tree of life.</title>
        <authorList>
            <person name="Ahrendt S.R."/>
            <person name="Quandt C.A."/>
            <person name="Ciobanu D."/>
            <person name="Clum A."/>
            <person name="Salamov A."/>
            <person name="Andreopoulos B."/>
            <person name="Cheng J.F."/>
            <person name="Woyke T."/>
            <person name="Pelin A."/>
            <person name="Henrissat B."/>
            <person name="Reynolds N.K."/>
            <person name="Benny G.L."/>
            <person name="Smith M.E."/>
            <person name="James T.Y."/>
            <person name="Grigoriev I.V."/>
        </authorList>
    </citation>
    <scope>NUCLEOTIDE SEQUENCE [LARGE SCALE GENOMIC DNA]</scope>
</reference>
<proteinExistence type="predicted"/>
<protein>
    <submittedName>
        <fullName evidence="2">Uncharacterized protein</fullName>
    </submittedName>
</protein>
<keyword evidence="3" id="KW-1185">Reference proteome</keyword>
<evidence type="ECO:0000313" key="3">
    <source>
        <dbReference type="Proteomes" id="UP000269721"/>
    </source>
</evidence>
<dbReference type="Proteomes" id="UP000269721">
    <property type="component" value="Unassembled WGS sequence"/>
</dbReference>
<sequence>MLSESIREKGKPRLLASASCMSPLVIAVIIHRPPVAHRLWAFLRRVSEIALKFQFQGVDRKMVSKTSLDRQLTPLRPLSGDGGPEAAGGRKWDGATEKSGVVDGLKHSCSNSSPPFPSRDLFYASVSSRYGEELLKGRQIPDIAAHGNEAPIIRVSAMERVVRTVARAAAACPADESGLWRLRWGLRLGGFRWAWHGIVRGRAGRVGFGRGRCGREEVRGPIGWYLGCSGGGFARRGLCVKANPKSYNWDVSRRLLPRCERAATVHPTEGVDRCADENRDHEQFAVLVSHTDQLESADHSTHSSTSAAAFGSVLRRGTVSSRNGWPGTRLQRVRPIPLPLGTIVFTLLSSHDRSWERANATKQLIVWIILAARPIHKRLWPPQGSLSVEIDTEGNGDISPEKWAEAESRSNDEGIPKGDVPQGPSAEIQHLPEALASRSWPLPLASRIETSSSP</sequence>
<evidence type="ECO:0000256" key="1">
    <source>
        <dbReference type="SAM" id="MobiDB-lite"/>
    </source>
</evidence>
<accession>A0A4P9W781</accession>
<organism evidence="2 3">
    <name type="scientific">Blyttiomyces helicus</name>
    <dbReference type="NCBI Taxonomy" id="388810"/>
    <lineage>
        <taxon>Eukaryota</taxon>
        <taxon>Fungi</taxon>
        <taxon>Fungi incertae sedis</taxon>
        <taxon>Chytridiomycota</taxon>
        <taxon>Chytridiomycota incertae sedis</taxon>
        <taxon>Chytridiomycetes</taxon>
        <taxon>Chytridiomycetes incertae sedis</taxon>
        <taxon>Blyttiomyces</taxon>
    </lineage>
</organism>
<gene>
    <name evidence="2" type="ORF">BDK51DRAFT_46647</name>
</gene>
<name>A0A4P9W781_9FUNG</name>
<feature type="region of interest" description="Disordered" evidence="1">
    <location>
        <begin position="73"/>
        <end position="93"/>
    </location>
</feature>
<dbReference type="AlphaFoldDB" id="A0A4P9W781"/>
<evidence type="ECO:0000313" key="2">
    <source>
        <dbReference type="EMBL" id="RKO86868.1"/>
    </source>
</evidence>
<dbReference type="EMBL" id="KZ997846">
    <property type="protein sequence ID" value="RKO86868.1"/>
    <property type="molecule type" value="Genomic_DNA"/>
</dbReference>